<evidence type="ECO:0000313" key="1">
    <source>
        <dbReference type="EMBL" id="PKA41218.1"/>
    </source>
</evidence>
<proteinExistence type="predicted"/>
<dbReference type="EMBL" id="PIQN01000019">
    <property type="protein sequence ID" value="PKA41218.1"/>
    <property type="molecule type" value="Genomic_DNA"/>
</dbReference>
<comment type="caution">
    <text evidence="1">The sequence shown here is derived from an EMBL/GenBank/DDBJ whole genome shotgun (WGS) entry which is preliminary data.</text>
</comment>
<gene>
    <name evidence="1" type="ORF">CWR43_23650</name>
</gene>
<protein>
    <submittedName>
        <fullName evidence="1">Uncharacterized protein</fullName>
    </submittedName>
</protein>
<organism evidence="1 2">
    <name type="scientific">Rhizobium sullae</name>
    <name type="common">Rhizobium hedysari</name>
    <dbReference type="NCBI Taxonomy" id="50338"/>
    <lineage>
        <taxon>Bacteria</taxon>
        <taxon>Pseudomonadati</taxon>
        <taxon>Pseudomonadota</taxon>
        <taxon>Alphaproteobacteria</taxon>
        <taxon>Hyphomicrobiales</taxon>
        <taxon>Rhizobiaceae</taxon>
        <taxon>Rhizobium/Agrobacterium group</taxon>
        <taxon>Rhizobium</taxon>
    </lineage>
</organism>
<dbReference type="Proteomes" id="UP000232164">
    <property type="component" value="Unassembled WGS sequence"/>
</dbReference>
<accession>A0A2N0D562</accession>
<dbReference type="AlphaFoldDB" id="A0A2N0D562"/>
<reference evidence="1 2" key="1">
    <citation type="submission" date="2017-11" db="EMBL/GenBank/DDBJ databases">
        <authorList>
            <person name="Han C.G."/>
        </authorList>
    </citation>
    <scope>NUCLEOTIDE SEQUENCE [LARGE SCALE GENOMIC DNA]</scope>
    <source>
        <strain evidence="1 2">HCNT1</strain>
    </source>
</reference>
<name>A0A2N0D562_RHISU</name>
<evidence type="ECO:0000313" key="2">
    <source>
        <dbReference type="Proteomes" id="UP000232164"/>
    </source>
</evidence>
<reference evidence="1 2" key="2">
    <citation type="submission" date="2017-12" db="EMBL/GenBank/DDBJ databases">
        <title>Genome sequence of Rhizobium sullae HCNT1 isolated from Sulla coronaria nodules and featuring peculiar denitrification phenotypes.</title>
        <authorList>
            <person name="De Diego-Diaz B."/>
            <person name="Treu L."/>
            <person name="Campanaro S."/>
            <person name="Da Silva Duarte V."/>
            <person name="Basaglia M."/>
            <person name="Favaro L."/>
            <person name="Casella S."/>
            <person name="Squartini A."/>
        </authorList>
    </citation>
    <scope>NUCLEOTIDE SEQUENCE [LARGE SCALE GENOMIC DNA]</scope>
    <source>
        <strain evidence="1 2">HCNT1</strain>
    </source>
</reference>
<sequence length="92" mass="10399">MGTGRSRGEATTAAQWIKNGNFRKFCAQEREIATLGITAGRRVSIRIFMSALPSWRLKMCTNNAKIAKFPVQNRRKLNNSGPRCVLLHRNHS</sequence>